<accession>A0A8X6IRX2</accession>
<reference evidence="4" key="1">
    <citation type="submission" date="2020-08" db="EMBL/GenBank/DDBJ databases">
        <title>Multicomponent nature underlies the extraordinary mechanical properties of spider dragline silk.</title>
        <authorList>
            <person name="Kono N."/>
            <person name="Nakamura H."/>
            <person name="Mori M."/>
            <person name="Yoshida Y."/>
            <person name="Ohtoshi R."/>
            <person name="Malay A.D."/>
            <person name="Moran D.A.P."/>
            <person name="Tomita M."/>
            <person name="Numata K."/>
            <person name="Arakawa K."/>
        </authorList>
    </citation>
    <scope>NUCLEOTIDE SEQUENCE</scope>
</reference>
<dbReference type="InterPro" id="IPR012916">
    <property type="entry name" value="RED_N"/>
</dbReference>
<evidence type="ECO:0000256" key="1">
    <source>
        <dbReference type="ARBA" id="ARBA00004123"/>
    </source>
</evidence>
<dbReference type="PANTHER" id="PTHR12765">
    <property type="entry name" value="RED PROTEIN IK FACTOR CYTOKINE IK"/>
    <property type="match status" value="1"/>
</dbReference>
<evidence type="ECO:0000256" key="2">
    <source>
        <dbReference type="ARBA" id="ARBA00023242"/>
    </source>
</evidence>
<organism evidence="4 5">
    <name type="scientific">Nephila pilipes</name>
    <name type="common">Giant wood spider</name>
    <name type="synonym">Nephila maculata</name>
    <dbReference type="NCBI Taxonomy" id="299642"/>
    <lineage>
        <taxon>Eukaryota</taxon>
        <taxon>Metazoa</taxon>
        <taxon>Ecdysozoa</taxon>
        <taxon>Arthropoda</taxon>
        <taxon>Chelicerata</taxon>
        <taxon>Arachnida</taxon>
        <taxon>Araneae</taxon>
        <taxon>Araneomorphae</taxon>
        <taxon>Entelegynae</taxon>
        <taxon>Araneoidea</taxon>
        <taxon>Nephilidae</taxon>
        <taxon>Nephila</taxon>
    </lineage>
</organism>
<dbReference type="Pfam" id="PF07808">
    <property type="entry name" value="RED_N"/>
    <property type="match status" value="1"/>
</dbReference>
<proteinExistence type="predicted"/>
<comment type="caution">
    <text evidence="4">The sequence shown here is derived from an EMBL/GenBank/DDBJ whole genome shotgun (WGS) entry which is preliminary data.</text>
</comment>
<feature type="domain" description="RED-like N-terminal" evidence="3">
    <location>
        <begin position="26"/>
        <end position="99"/>
    </location>
</feature>
<gene>
    <name evidence="4" type="ORF">NPIL_344541</name>
</gene>
<evidence type="ECO:0000259" key="3">
    <source>
        <dbReference type="Pfam" id="PF07808"/>
    </source>
</evidence>
<evidence type="ECO:0000313" key="4">
    <source>
        <dbReference type="EMBL" id="GFS57391.1"/>
    </source>
</evidence>
<dbReference type="InterPro" id="IPR039896">
    <property type="entry name" value="Red-like"/>
</dbReference>
<name>A0A8X6IRX2_NEPPI</name>
<evidence type="ECO:0000313" key="5">
    <source>
        <dbReference type="Proteomes" id="UP000887013"/>
    </source>
</evidence>
<sequence>MEQWVYNSAMCSIDETDVLVELLSTEYNKENVTQRYRYRAMERRDGVNPDYPNEDPITSIAVAPDAKSRLDTVEQRSQMIQESKFLSDDKEYTQFLKGLE</sequence>
<dbReference type="GO" id="GO:0005634">
    <property type="term" value="C:nucleus"/>
    <property type="evidence" value="ECO:0007669"/>
    <property type="project" value="UniProtKB-SubCell"/>
</dbReference>
<dbReference type="AlphaFoldDB" id="A0A8X6IRX2"/>
<keyword evidence="5" id="KW-1185">Reference proteome</keyword>
<dbReference type="EMBL" id="BMAW01046806">
    <property type="protein sequence ID" value="GFS57391.1"/>
    <property type="molecule type" value="Genomic_DNA"/>
</dbReference>
<keyword evidence="2" id="KW-0539">Nucleus</keyword>
<protein>
    <recommendedName>
        <fullName evidence="3">RED-like N-terminal domain-containing protein</fullName>
    </recommendedName>
</protein>
<dbReference type="Proteomes" id="UP000887013">
    <property type="component" value="Unassembled WGS sequence"/>
</dbReference>
<comment type="subcellular location">
    <subcellularLocation>
        <location evidence="1">Nucleus</location>
    </subcellularLocation>
</comment>
<dbReference type="OrthoDB" id="6430656at2759"/>